<evidence type="ECO:0000313" key="3">
    <source>
        <dbReference type="EMBL" id="NBI07038.1"/>
    </source>
</evidence>
<dbReference type="Gene3D" id="3.30.470.20">
    <property type="entry name" value="ATP-grasp fold, B domain"/>
    <property type="match status" value="1"/>
</dbReference>
<accession>A0A845R0N4</accession>
<dbReference type="PROSITE" id="PS50975">
    <property type="entry name" value="ATP_GRASP"/>
    <property type="match status" value="1"/>
</dbReference>
<sequence>MKKKVAVFPAGSEIGLEINRALKYSMYIELFGFSSVNDHAKFVYKNYIGDIPFYNDENFIEVINYHIEENQIDFIFPAHDDVQLYLTENKEKINADILTPDLETVKICRSKIKTYKYFAEFDFIPQYYEKDNINEINLEFPLFIKPDIGQGSKGARKVNSLSELLDEINKDPEIVICEYLPGEEYTIDCFTDSNGKLRVCNARNRNRIKLGISVNSKILETDDSITNIANIINEKLRFDGAWFFQLKKDVNNQYRLMEIAPRVSGTMGLSRNTGVNYPLLTIFNKMVDEVKIIKNNYDIEVDRAFFSRYKINIQYDYVYVDLDDTLIIDGKVNNYLMMFLYQAVNLEKEIILITKHINNVKETLSNHKISIGLFDKVIHLRKEDEKNIHIESEKSIFIDDSFSERLRMFEEKNIPVFDTSEIESLLEWRG</sequence>
<dbReference type="Gene3D" id="3.30.1490.20">
    <property type="entry name" value="ATP-grasp fold, A domain"/>
    <property type="match status" value="1"/>
</dbReference>
<evidence type="ECO:0000259" key="2">
    <source>
        <dbReference type="PROSITE" id="PS50975"/>
    </source>
</evidence>
<dbReference type="InterPro" id="IPR011761">
    <property type="entry name" value="ATP-grasp"/>
</dbReference>
<gene>
    <name evidence="3" type="ORF">D3Z33_09250</name>
</gene>
<name>A0A845R0N4_9CLOT</name>
<protein>
    <submittedName>
        <fullName evidence="3">ATP-grasp domain-containing protein</fullName>
    </submittedName>
</protein>
<dbReference type="AlphaFoldDB" id="A0A845R0N4"/>
<dbReference type="Pfam" id="PF15632">
    <property type="entry name" value="ATPgrasp_Ter"/>
    <property type="match status" value="1"/>
</dbReference>
<comment type="caution">
    <text evidence="3">The sequence shown here is derived from an EMBL/GenBank/DDBJ whole genome shotgun (WGS) entry which is preliminary data.</text>
</comment>
<evidence type="ECO:0000256" key="1">
    <source>
        <dbReference type="PROSITE-ProRule" id="PRU00409"/>
    </source>
</evidence>
<reference evidence="3 4" key="1">
    <citation type="submission" date="2018-08" db="EMBL/GenBank/DDBJ databases">
        <title>Murine metabolic-syndrome-specific gut microbial biobank.</title>
        <authorList>
            <person name="Liu C."/>
        </authorList>
    </citation>
    <scope>NUCLEOTIDE SEQUENCE [LARGE SCALE GENOMIC DNA]</scope>
    <source>
        <strain evidence="3 4">583</strain>
    </source>
</reference>
<organism evidence="3 4">
    <name type="scientific">Senegalia massiliensis</name>
    <dbReference type="NCBI Taxonomy" id="1720316"/>
    <lineage>
        <taxon>Bacteria</taxon>
        <taxon>Bacillati</taxon>
        <taxon>Bacillota</taxon>
        <taxon>Clostridia</taxon>
        <taxon>Eubacteriales</taxon>
        <taxon>Clostridiaceae</taxon>
        <taxon>Senegalia</taxon>
    </lineage>
</organism>
<dbReference type="GO" id="GO:0005524">
    <property type="term" value="F:ATP binding"/>
    <property type="evidence" value="ECO:0007669"/>
    <property type="project" value="UniProtKB-UniRule"/>
</dbReference>
<keyword evidence="1" id="KW-0067">ATP-binding</keyword>
<dbReference type="InterPro" id="IPR013815">
    <property type="entry name" value="ATP_grasp_subdomain_1"/>
</dbReference>
<feature type="domain" description="ATP-grasp" evidence="2">
    <location>
        <begin position="111"/>
        <end position="288"/>
    </location>
</feature>
<evidence type="ECO:0000313" key="4">
    <source>
        <dbReference type="Proteomes" id="UP000467132"/>
    </source>
</evidence>
<dbReference type="RefSeq" id="WP_160197515.1">
    <property type="nucleotide sequence ID" value="NZ_QXXA01000010.1"/>
</dbReference>
<dbReference type="OrthoDB" id="9803907at2"/>
<dbReference type="GO" id="GO:0046872">
    <property type="term" value="F:metal ion binding"/>
    <property type="evidence" value="ECO:0007669"/>
    <property type="project" value="InterPro"/>
</dbReference>
<dbReference type="SUPFAM" id="SSF56059">
    <property type="entry name" value="Glutathione synthetase ATP-binding domain-like"/>
    <property type="match status" value="1"/>
</dbReference>
<keyword evidence="4" id="KW-1185">Reference proteome</keyword>
<dbReference type="Proteomes" id="UP000467132">
    <property type="component" value="Unassembled WGS sequence"/>
</dbReference>
<proteinExistence type="predicted"/>
<dbReference type="EMBL" id="QXXA01000010">
    <property type="protein sequence ID" value="NBI07038.1"/>
    <property type="molecule type" value="Genomic_DNA"/>
</dbReference>
<keyword evidence="1" id="KW-0547">Nucleotide-binding</keyword>